<evidence type="ECO:0000313" key="2">
    <source>
        <dbReference type="EMBL" id="THD18167.1"/>
    </source>
</evidence>
<proteinExistence type="predicted"/>
<dbReference type="PANTHER" id="PTHR21490:SF0">
    <property type="entry name" value="ENKURIN"/>
    <property type="match status" value="1"/>
</dbReference>
<comment type="caution">
    <text evidence="2">The sequence shown here is derived from an EMBL/GenBank/DDBJ whole genome shotgun (WGS) entry which is preliminary data.</text>
</comment>
<dbReference type="EMBL" id="JXXN02015846">
    <property type="protein sequence ID" value="THD18167.1"/>
    <property type="molecule type" value="Genomic_DNA"/>
</dbReference>
<accession>A0A4E0R8Y0</accession>
<evidence type="ECO:0000256" key="1">
    <source>
        <dbReference type="SAM" id="MobiDB-lite"/>
    </source>
</evidence>
<gene>
    <name evidence="2" type="ORF">D915_010802</name>
</gene>
<evidence type="ECO:0008006" key="4">
    <source>
        <dbReference type="Google" id="ProtNLM"/>
    </source>
</evidence>
<dbReference type="GO" id="GO:0001669">
    <property type="term" value="C:acrosomal vesicle"/>
    <property type="evidence" value="ECO:0007669"/>
    <property type="project" value="TreeGrafter"/>
</dbReference>
<name>A0A4E0R8Y0_FASHE</name>
<dbReference type="AlphaFoldDB" id="A0A4E0R8Y0"/>
<evidence type="ECO:0000313" key="3">
    <source>
        <dbReference type="Proteomes" id="UP000230066"/>
    </source>
</evidence>
<feature type="region of interest" description="Disordered" evidence="1">
    <location>
        <begin position="44"/>
        <end position="81"/>
    </location>
</feature>
<feature type="compositionally biased region" description="Basic and acidic residues" evidence="1">
    <location>
        <begin position="60"/>
        <end position="81"/>
    </location>
</feature>
<dbReference type="GO" id="GO:0005879">
    <property type="term" value="C:axonemal microtubule"/>
    <property type="evidence" value="ECO:0007669"/>
    <property type="project" value="TreeGrafter"/>
</dbReference>
<keyword evidence="3" id="KW-1185">Reference proteome</keyword>
<reference evidence="2" key="1">
    <citation type="submission" date="2019-03" db="EMBL/GenBank/DDBJ databases">
        <title>Improved annotation for the trematode Fasciola hepatica.</title>
        <authorList>
            <person name="Choi Y.-J."/>
            <person name="Martin J."/>
            <person name="Mitreva M."/>
        </authorList>
    </citation>
    <scope>NUCLEOTIDE SEQUENCE [LARGE SCALE GENOMIC DNA]</scope>
</reference>
<sequence length="229" mass="26362">MINTYTMMRETIYNLLPKEKEKPSPVIRYSSRFKNTVVKESSENKKACKSMGPANVIKPKPSDFLKKNANRGTEKRYHSVDPSDLEFNTGGKCPVRKCLSAGRKPCLPGTRDLPRISSSNKDFVELNKKRVTSSVPKKPKRIIIDTKHGHTMDLAFSGLEPLYLKKTDFGQVPEYLTQRHKNIEESLKRYNMYVREIQEKNALNQVTPEERMVSALWFMLICFRNLSTG</sequence>
<dbReference type="GO" id="GO:0005516">
    <property type="term" value="F:calmodulin binding"/>
    <property type="evidence" value="ECO:0007669"/>
    <property type="project" value="TreeGrafter"/>
</dbReference>
<dbReference type="PANTHER" id="PTHR21490">
    <property type="entry name" value="ENKURIN-RELATED"/>
    <property type="match status" value="1"/>
</dbReference>
<dbReference type="Proteomes" id="UP000230066">
    <property type="component" value="Unassembled WGS sequence"/>
</dbReference>
<dbReference type="InterPro" id="IPR052102">
    <property type="entry name" value="Enkurin_domain-protein"/>
</dbReference>
<protein>
    <recommendedName>
        <fullName evidence="4">Enkurin domain-containing protein</fullName>
    </recommendedName>
</protein>
<organism evidence="2 3">
    <name type="scientific">Fasciola hepatica</name>
    <name type="common">Liver fluke</name>
    <dbReference type="NCBI Taxonomy" id="6192"/>
    <lineage>
        <taxon>Eukaryota</taxon>
        <taxon>Metazoa</taxon>
        <taxon>Spiralia</taxon>
        <taxon>Lophotrochozoa</taxon>
        <taxon>Platyhelminthes</taxon>
        <taxon>Trematoda</taxon>
        <taxon>Digenea</taxon>
        <taxon>Plagiorchiida</taxon>
        <taxon>Echinostomata</taxon>
        <taxon>Echinostomatoidea</taxon>
        <taxon>Fasciolidae</taxon>
        <taxon>Fasciola</taxon>
    </lineage>
</organism>